<reference evidence="1" key="1">
    <citation type="submission" date="2023-11" db="EMBL/GenBank/DDBJ databases">
        <authorList>
            <person name="De Vega J J."/>
            <person name="De Vega J J."/>
        </authorList>
    </citation>
    <scope>NUCLEOTIDE SEQUENCE</scope>
</reference>
<dbReference type="AlphaFoldDB" id="A0AAD2Q0K0"/>
<gene>
    <name evidence="1" type="ORF">MYCIT1_LOCUS1702</name>
</gene>
<comment type="caution">
    <text evidence="1">The sequence shown here is derived from an EMBL/GenBank/DDBJ whole genome shotgun (WGS) entry which is preliminary data.</text>
</comment>
<keyword evidence="2" id="KW-1185">Reference proteome</keyword>
<name>A0AAD2Q0K0_9AGAR</name>
<dbReference type="Proteomes" id="UP001295794">
    <property type="component" value="Unassembled WGS sequence"/>
</dbReference>
<evidence type="ECO:0000313" key="1">
    <source>
        <dbReference type="EMBL" id="CAK5262736.1"/>
    </source>
</evidence>
<evidence type="ECO:0000313" key="2">
    <source>
        <dbReference type="Proteomes" id="UP001295794"/>
    </source>
</evidence>
<proteinExistence type="predicted"/>
<sequence length="172" mass="19487">MHFVRSALSIRPTCVQLILITAPSWESFDACSEFRTEGKLFQMRHPSAQKRGHSSRHIKTVITPHSPVYFTLLQSALVMDSFTSAQLNDRRRRTPLACTNCRQRKVKVRSESWPLEPPSGIVISSHLCSAKPEEEKICRASRATVAFPRASSASFTRSRKAAVTPRPRRLRL</sequence>
<dbReference type="EMBL" id="CAVNYO010000024">
    <property type="protein sequence ID" value="CAK5262736.1"/>
    <property type="molecule type" value="Genomic_DNA"/>
</dbReference>
<organism evidence="1 2">
    <name type="scientific">Mycena citricolor</name>
    <dbReference type="NCBI Taxonomy" id="2018698"/>
    <lineage>
        <taxon>Eukaryota</taxon>
        <taxon>Fungi</taxon>
        <taxon>Dikarya</taxon>
        <taxon>Basidiomycota</taxon>
        <taxon>Agaricomycotina</taxon>
        <taxon>Agaricomycetes</taxon>
        <taxon>Agaricomycetidae</taxon>
        <taxon>Agaricales</taxon>
        <taxon>Marasmiineae</taxon>
        <taxon>Mycenaceae</taxon>
        <taxon>Mycena</taxon>
    </lineage>
</organism>
<accession>A0AAD2Q0K0</accession>
<protein>
    <submittedName>
        <fullName evidence="1">Uncharacterized protein</fullName>
    </submittedName>
</protein>